<dbReference type="Pfam" id="PF00098">
    <property type="entry name" value="zf-CCHC"/>
    <property type="match status" value="1"/>
</dbReference>
<keyword evidence="1" id="KW-0479">Metal-binding</keyword>
<evidence type="ECO:0000256" key="1">
    <source>
        <dbReference type="PROSITE-ProRule" id="PRU00047"/>
    </source>
</evidence>
<dbReference type="SMART" id="SM00343">
    <property type="entry name" value="ZnF_C2HC"/>
    <property type="match status" value="1"/>
</dbReference>
<dbReference type="Gene3D" id="4.10.60.10">
    <property type="entry name" value="Zinc finger, CCHC-type"/>
    <property type="match status" value="1"/>
</dbReference>
<dbReference type="SUPFAM" id="SSF57756">
    <property type="entry name" value="Retrovirus zinc finger-like domains"/>
    <property type="match status" value="1"/>
</dbReference>
<keyword evidence="1" id="KW-0862">Zinc</keyword>
<proteinExistence type="predicted"/>
<feature type="non-terminal residue" evidence="4">
    <location>
        <position position="362"/>
    </location>
</feature>
<accession>A0ABP0KWZ7</accession>
<protein>
    <submittedName>
        <fullName evidence="4">Retrovirus-related Pol polyprotein from type-1 retrotransposable element R2</fullName>
    </submittedName>
</protein>
<sequence>MEEKKKVIMDSEGRLEYDKVVSSLKLLGSKLFSELQNAKTSTRTKTYETVNTVDEDDHTTAPHEDEAFNHEAWDDWNSEATFLAQDENDQDALIVSQFEDSLIDVLQSDPDTASCYHTYLEARRRIIEKGKNRGSWPIKGAPGGKPKPKGKFSPTFTKGKGFRKPLAQRILESECRRCGQRGHWKAECPKRFEVEAKTTPAPTAFAGNVMIETEGGDTEADDMILISEVTRQSAEQHEEQAFLHLNVEELDHHKIDFGKEKKGQTYLKVVQEDPQPRYTALFTSTYKNSTKGPHRKFIHYVSLYTDRLEQQLAEEKTPETQPKNQPKSRRPIMTSPREWQDRTPSSSPSPSQKSSHWEMIRE</sequence>
<reference evidence="4 5" key="1">
    <citation type="submission" date="2024-02" db="EMBL/GenBank/DDBJ databases">
        <authorList>
            <person name="Chen Y."/>
            <person name="Shah S."/>
            <person name="Dougan E. K."/>
            <person name="Thang M."/>
            <person name="Chan C."/>
        </authorList>
    </citation>
    <scope>NUCLEOTIDE SEQUENCE [LARGE SCALE GENOMIC DNA]</scope>
</reference>
<dbReference type="Proteomes" id="UP001642464">
    <property type="component" value="Unassembled WGS sequence"/>
</dbReference>
<dbReference type="InterPro" id="IPR036875">
    <property type="entry name" value="Znf_CCHC_sf"/>
</dbReference>
<evidence type="ECO:0000259" key="3">
    <source>
        <dbReference type="PROSITE" id="PS50158"/>
    </source>
</evidence>
<comment type="caution">
    <text evidence="4">The sequence shown here is derived from an EMBL/GenBank/DDBJ whole genome shotgun (WGS) entry which is preliminary data.</text>
</comment>
<keyword evidence="5" id="KW-1185">Reference proteome</keyword>
<name>A0ABP0KWZ7_9DINO</name>
<dbReference type="PROSITE" id="PS50158">
    <property type="entry name" value="ZF_CCHC"/>
    <property type="match status" value="1"/>
</dbReference>
<evidence type="ECO:0000313" key="4">
    <source>
        <dbReference type="EMBL" id="CAK9030755.1"/>
    </source>
</evidence>
<feature type="compositionally biased region" description="Low complexity" evidence="2">
    <location>
        <begin position="344"/>
        <end position="354"/>
    </location>
</feature>
<feature type="region of interest" description="Disordered" evidence="2">
    <location>
        <begin position="132"/>
        <end position="158"/>
    </location>
</feature>
<evidence type="ECO:0000256" key="2">
    <source>
        <dbReference type="SAM" id="MobiDB-lite"/>
    </source>
</evidence>
<dbReference type="InterPro" id="IPR001878">
    <property type="entry name" value="Znf_CCHC"/>
</dbReference>
<feature type="domain" description="CCHC-type" evidence="3">
    <location>
        <begin position="175"/>
        <end position="190"/>
    </location>
</feature>
<organism evidence="4 5">
    <name type="scientific">Durusdinium trenchii</name>
    <dbReference type="NCBI Taxonomy" id="1381693"/>
    <lineage>
        <taxon>Eukaryota</taxon>
        <taxon>Sar</taxon>
        <taxon>Alveolata</taxon>
        <taxon>Dinophyceae</taxon>
        <taxon>Suessiales</taxon>
        <taxon>Symbiodiniaceae</taxon>
        <taxon>Durusdinium</taxon>
    </lineage>
</organism>
<dbReference type="EMBL" id="CAXAMM010013214">
    <property type="protein sequence ID" value="CAK9030755.1"/>
    <property type="molecule type" value="Genomic_DNA"/>
</dbReference>
<evidence type="ECO:0000313" key="5">
    <source>
        <dbReference type="Proteomes" id="UP001642464"/>
    </source>
</evidence>
<keyword evidence="1" id="KW-0863">Zinc-finger</keyword>
<feature type="region of interest" description="Disordered" evidence="2">
    <location>
        <begin position="311"/>
        <end position="362"/>
    </location>
</feature>
<gene>
    <name evidence="4" type="ORF">SCF082_LOCUS19334</name>
</gene>